<protein>
    <submittedName>
        <fullName evidence="1">(California timema) hypothetical protein</fullName>
    </submittedName>
</protein>
<gene>
    <name evidence="1" type="ORF">TCMB3V08_LOCUS5111</name>
</gene>
<reference evidence="1" key="1">
    <citation type="submission" date="2020-11" db="EMBL/GenBank/DDBJ databases">
        <authorList>
            <person name="Tran Van P."/>
        </authorList>
    </citation>
    <scope>NUCLEOTIDE SEQUENCE</scope>
</reference>
<organism evidence="1">
    <name type="scientific">Timema californicum</name>
    <name type="common">California timema</name>
    <name type="synonym">Walking stick</name>
    <dbReference type="NCBI Taxonomy" id="61474"/>
    <lineage>
        <taxon>Eukaryota</taxon>
        <taxon>Metazoa</taxon>
        <taxon>Ecdysozoa</taxon>
        <taxon>Arthropoda</taxon>
        <taxon>Hexapoda</taxon>
        <taxon>Insecta</taxon>
        <taxon>Pterygota</taxon>
        <taxon>Neoptera</taxon>
        <taxon>Polyneoptera</taxon>
        <taxon>Phasmatodea</taxon>
        <taxon>Timematodea</taxon>
        <taxon>Timematoidea</taxon>
        <taxon>Timematidae</taxon>
        <taxon>Timema</taxon>
    </lineage>
</organism>
<evidence type="ECO:0000313" key="1">
    <source>
        <dbReference type="EMBL" id="CAD7572461.1"/>
    </source>
</evidence>
<dbReference type="AlphaFoldDB" id="A0A7R9P710"/>
<sequence length="276" mass="32064">MKVTDHVRIKARLFEQYLFFSSVTIDYEEVIDHHVKHNASVDSHGRGRRVEACRGSFFRGNDYLNKGNFLKKGVHVCKIDDYCVANPGSPCVEMLREQSPFDQFLHDRFLVRVLFVRTPARAQEINQSQRRAPQQSRTGTAHHAPLIIFVNSDKVRCEVYRLGALYRGMDLPCRGGDRHVNEVYGKGEWKAILKKTEYTRPRFESRTARYRQFSQLRESRIIPRGHRSGSLVVAWTKKSTSVAIPQFMKKIQFLLYGTVRFTVPVTWGLTVVRMRT</sequence>
<dbReference type="EMBL" id="OE181041">
    <property type="protein sequence ID" value="CAD7572461.1"/>
    <property type="molecule type" value="Genomic_DNA"/>
</dbReference>
<name>A0A7R9P710_TIMCA</name>
<accession>A0A7R9P710</accession>
<proteinExistence type="predicted"/>